<sequence>MSGKNLTFKLILDGDSKGLVTATKQSEDVTKKLFDAIKAESEQIKQATESTSKQIGNIIPKGTTELADKLTQSLTAATGIIQDAGDNAKSTAGNFTDFGNKAEKALGQFKSDLAEAKKNLEAFSKTSASPVDIEVAKRQVDKLEKEVKQADEAFSNFHGEVGRANTKLQETDSVAKSTQKGLNTAKFAVNALAGAMATLGVGLGIRELAETADTYTNLSARINIATKEGGDFTSAMAGVHQVALMTNSSLDATASLFTRLNTVGKEMGMTQQQVLDLTKTVTQAIQVGGGSAQASEAAIQQFIQAMQGGVLRGEEFNSIMENGYGVAEALARGLGVTTGELRKMAENGELSSERVVKALQSQAGQVQATYDQFPTTIGNALQRISTSWNIVIGNMDQANGASATVAQWLVTLADNMGSVETLLNDIGKGFVWVGDQLKKIDPATID</sequence>
<keyword evidence="1" id="KW-0175">Coiled coil</keyword>
<dbReference type="NCBIfam" id="TIGR02675">
    <property type="entry name" value="tape_meas_nterm"/>
    <property type="match status" value="1"/>
</dbReference>
<dbReference type="Proteomes" id="UP000281084">
    <property type="component" value="Unassembled WGS sequence"/>
</dbReference>
<dbReference type="AlphaFoldDB" id="A0A3A8FWJ6"/>
<reference evidence="3 4" key="1">
    <citation type="submission" date="2018-09" db="EMBL/GenBank/DDBJ databases">
        <title>The draft genome of Acinetobacter spp. strains.</title>
        <authorList>
            <person name="Qin J."/>
            <person name="Feng Y."/>
            <person name="Zong Z."/>
        </authorList>
    </citation>
    <scope>NUCLEOTIDE SEQUENCE [LARGE SCALE GENOMIC DNA]</scope>
    <source>
        <strain evidence="3 4">WCHAc060002</strain>
    </source>
</reference>
<dbReference type="Pfam" id="PF20155">
    <property type="entry name" value="TMP_3"/>
    <property type="match status" value="1"/>
</dbReference>
<evidence type="ECO:0000313" key="3">
    <source>
        <dbReference type="EMBL" id="RKG47400.1"/>
    </source>
</evidence>
<accession>A0A3A8FWJ6</accession>
<evidence type="ECO:0000313" key="4">
    <source>
        <dbReference type="Proteomes" id="UP000281084"/>
    </source>
</evidence>
<feature type="non-terminal residue" evidence="3">
    <location>
        <position position="446"/>
    </location>
</feature>
<evidence type="ECO:0000259" key="2">
    <source>
        <dbReference type="Pfam" id="PF20155"/>
    </source>
</evidence>
<proteinExistence type="predicted"/>
<organism evidence="3 4">
    <name type="scientific">Acinetobacter cumulans</name>
    <dbReference type="NCBI Taxonomy" id="2136182"/>
    <lineage>
        <taxon>Bacteria</taxon>
        <taxon>Pseudomonadati</taxon>
        <taxon>Pseudomonadota</taxon>
        <taxon>Gammaproteobacteria</taxon>
        <taxon>Moraxellales</taxon>
        <taxon>Moraxellaceae</taxon>
        <taxon>Acinetobacter</taxon>
    </lineage>
</organism>
<dbReference type="RefSeq" id="WP_147395712.1">
    <property type="nucleotide sequence ID" value="NZ_RAXZ01000061.1"/>
</dbReference>
<name>A0A3A8FWJ6_9GAMM</name>
<feature type="coiled-coil region" evidence="1">
    <location>
        <begin position="106"/>
        <end position="160"/>
    </location>
</feature>
<gene>
    <name evidence="3" type="ORF">D7V64_16845</name>
</gene>
<feature type="domain" description="Tape measure protein N-terminal" evidence="2">
    <location>
        <begin position="206"/>
        <end position="397"/>
    </location>
</feature>
<comment type="caution">
    <text evidence="3">The sequence shown here is derived from an EMBL/GenBank/DDBJ whole genome shotgun (WGS) entry which is preliminary data.</text>
</comment>
<dbReference type="EMBL" id="RAXZ01000061">
    <property type="protein sequence ID" value="RKG47400.1"/>
    <property type="molecule type" value="Genomic_DNA"/>
</dbReference>
<dbReference type="InterPro" id="IPR013491">
    <property type="entry name" value="Tape_meas_N"/>
</dbReference>
<protein>
    <submittedName>
        <fullName evidence="3">Tape measure domain-containing protein</fullName>
    </submittedName>
</protein>
<evidence type="ECO:0000256" key="1">
    <source>
        <dbReference type="SAM" id="Coils"/>
    </source>
</evidence>